<accession>A0A078I488</accession>
<protein>
    <submittedName>
        <fullName evidence="2">BnaCnng13330D protein</fullName>
    </submittedName>
</protein>
<dbReference type="Gramene" id="CDY45625">
    <property type="protein sequence ID" value="CDY45625"/>
    <property type="gene ID" value="GSBRNA2T00082363001"/>
</dbReference>
<name>A0A078I488_BRANA</name>
<dbReference type="EMBL" id="LK032630">
    <property type="protein sequence ID" value="CDY45625.1"/>
    <property type="molecule type" value="Genomic_DNA"/>
</dbReference>
<feature type="region of interest" description="Disordered" evidence="1">
    <location>
        <begin position="1"/>
        <end position="35"/>
    </location>
</feature>
<feature type="compositionally biased region" description="Low complexity" evidence="1">
    <location>
        <begin position="18"/>
        <end position="35"/>
    </location>
</feature>
<keyword evidence="3" id="KW-1185">Reference proteome</keyword>
<proteinExistence type="predicted"/>
<reference evidence="2 3" key="1">
    <citation type="journal article" date="2014" name="Science">
        <title>Plant genetics. Early allopolyploid evolution in the post-Neolithic Brassica napus oilseed genome.</title>
        <authorList>
            <person name="Chalhoub B."/>
            <person name="Denoeud F."/>
            <person name="Liu S."/>
            <person name="Parkin I.A."/>
            <person name="Tang H."/>
            <person name="Wang X."/>
            <person name="Chiquet J."/>
            <person name="Belcram H."/>
            <person name="Tong C."/>
            <person name="Samans B."/>
            <person name="Correa M."/>
            <person name="Da Silva C."/>
            <person name="Just J."/>
            <person name="Falentin C."/>
            <person name="Koh C.S."/>
            <person name="Le Clainche I."/>
            <person name="Bernard M."/>
            <person name="Bento P."/>
            <person name="Noel B."/>
            <person name="Labadie K."/>
            <person name="Alberti A."/>
            <person name="Charles M."/>
            <person name="Arnaud D."/>
            <person name="Guo H."/>
            <person name="Daviaud C."/>
            <person name="Alamery S."/>
            <person name="Jabbari K."/>
            <person name="Zhao M."/>
            <person name="Edger P.P."/>
            <person name="Chelaifa H."/>
            <person name="Tack D."/>
            <person name="Lassalle G."/>
            <person name="Mestiri I."/>
            <person name="Schnel N."/>
            <person name="Le Paslier M.C."/>
            <person name="Fan G."/>
            <person name="Renault V."/>
            <person name="Bayer P.E."/>
            <person name="Golicz A.A."/>
            <person name="Manoli S."/>
            <person name="Lee T.H."/>
            <person name="Thi V.H."/>
            <person name="Chalabi S."/>
            <person name="Hu Q."/>
            <person name="Fan C."/>
            <person name="Tollenaere R."/>
            <person name="Lu Y."/>
            <person name="Battail C."/>
            <person name="Shen J."/>
            <person name="Sidebottom C.H."/>
            <person name="Wang X."/>
            <person name="Canaguier A."/>
            <person name="Chauveau A."/>
            <person name="Berard A."/>
            <person name="Deniot G."/>
            <person name="Guan M."/>
            <person name="Liu Z."/>
            <person name="Sun F."/>
            <person name="Lim Y.P."/>
            <person name="Lyons E."/>
            <person name="Town C.D."/>
            <person name="Bancroft I."/>
            <person name="Wang X."/>
            <person name="Meng J."/>
            <person name="Ma J."/>
            <person name="Pires J.C."/>
            <person name="King G.J."/>
            <person name="Brunel D."/>
            <person name="Delourme R."/>
            <person name="Renard M."/>
            <person name="Aury J.M."/>
            <person name="Adams K.L."/>
            <person name="Batley J."/>
            <person name="Snowdon R.J."/>
            <person name="Tost J."/>
            <person name="Edwards D."/>
            <person name="Zhou Y."/>
            <person name="Hua W."/>
            <person name="Sharpe A.G."/>
            <person name="Paterson A.H."/>
            <person name="Guan C."/>
            <person name="Wincker P."/>
        </authorList>
    </citation>
    <scope>NUCLEOTIDE SEQUENCE [LARGE SCALE GENOMIC DNA]</scope>
    <source>
        <strain evidence="3">cv. Darmor-bzh</strain>
    </source>
</reference>
<evidence type="ECO:0000256" key="1">
    <source>
        <dbReference type="SAM" id="MobiDB-lite"/>
    </source>
</evidence>
<sequence length="35" mass="3689">MVWFRAADVSTLHHSNQTPSPSHAPSLSPSSPTAS</sequence>
<organism evidence="2 3">
    <name type="scientific">Brassica napus</name>
    <name type="common">Rape</name>
    <dbReference type="NCBI Taxonomy" id="3708"/>
    <lineage>
        <taxon>Eukaryota</taxon>
        <taxon>Viridiplantae</taxon>
        <taxon>Streptophyta</taxon>
        <taxon>Embryophyta</taxon>
        <taxon>Tracheophyta</taxon>
        <taxon>Spermatophyta</taxon>
        <taxon>Magnoliopsida</taxon>
        <taxon>eudicotyledons</taxon>
        <taxon>Gunneridae</taxon>
        <taxon>Pentapetalae</taxon>
        <taxon>rosids</taxon>
        <taxon>malvids</taxon>
        <taxon>Brassicales</taxon>
        <taxon>Brassicaceae</taxon>
        <taxon>Brassiceae</taxon>
        <taxon>Brassica</taxon>
    </lineage>
</organism>
<dbReference type="AlphaFoldDB" id="A0A078I488"/>
<evidence type="ECO:0000313" key="2">
    <source>
        <dbReference type="EMBL" id="CDY45625.1"/>
    </source>
</evidence>
<dbReference type="PaxDb" id="3708-A0A078I488"/>
<dbReference type="Proteomes" id="UP000028999">
    <property type="component" value="Unassembled WGS sequence"/>
</dbReference>
<gene>
    <name evidence="2" type="primary">BnaCnng13330D</name>
    <name evidence="2" type="ORF">GSBRNA2T00082363001</name>
</gene>
<evidence type="ECO:0000313" key="3">
    <source>
        <dbReference type="Proteomes" id="UP000028999"/>
    </source>
</evidence>